<evidence type="ECO:0000259" key="1">
    <source>
        <dbReference type="Pfam" id="PF06985"/>
    </source>
</evidence>
<dbReference type="AlphaFoldDB" id="A0AB37VXJ4"/>
<reference evidence="2" key="2">
    <citation type="journal article" date="2019" name="bioRxiv">
        <title>Genomics, evolutionary history and diagnostics of the Alternaria alternata species group including apple and Asian pear pathotypes.</title>
        <authorList>
            <person name="Armitage A.D."/>
            <person name="Cockerton H.M."/>
            <person name="Sreenivasaprasad S."/>
            <person name="Woodhall J.W."/>
            <person name="Lane C.R."/>
            <person name="Harrison R.J."/>
            <person name="Clarkson J.P."/>
        </authorList>
    </citation>
    <scope>NUCLEOTIDE SEQUENCE</scope>
    <source>
        <strain evidence="2">FERA 1164</strain>
    </source>
</reference>
<comment type="caution">
    <text evidence="2">The sequence shown here is derived from an EMBL/GenBank/DDBJ whole genome shotgun (WGS) entry which is preliminary data.</text>
</comment>
<sequence>MEELRWGPIVEAYFDPVRRARELLEACDPGDDDAHFRCQPEKMDTSTRVASLPRRLLALSALNYILTLDVQECICTGRATVDELSNYCTLSYRWGDKRLDCMLSTQFDGHRVLRYADLPQTFKDAIVVARGLKIRYLWIDALCIIQPSAHGDYTDWNAEGPRMWLIYQNAVCTIAATCSDKPNDGFLHKTGTDRIASCSIFGKTEYGTELPLSFWSSSPTFYDSVVASRLNRRGWVAQERLLSRRMLHFTEEGVFWECQALDATDRGRTPSA</sequence>
<feature type="domain" description="Heterokaryon incompatibility" evidence="1">
    <location>
        <begin position="87"/>
        <end position="239"/>
    </location>
</feature>
<dbReference type="InterPro" id="IPR010730">
    <property type="entry name" value="HET"/>
</dbReference>
<dbReference type="PANTHER" id="PTHR33112">
    <property type="entry name" value="DOMAIN PROTEIN, PUTATIVE-RELATED"/>
    <property type="match status" value="1"/>
</dbReference>
<protein>
    <recommendedName>
        <fullName evidence="1">Heterokaryon incompatibility domain-containing protein</fullName>
    </recommendedName>
</protein>
<dbReference type="EMBL" id="PDXB01000136">
    <property type="protein sequence ID" value="RYN15517.1"/>
    <property type="molecule type" value="Genomic_DNA"/>
</dbReference>
<gene>
    <name evidence="2" type="ORF">AA0115_g13022</name>
</gene>
<evidence type="ECO:0000313" key="2">
    <source>
        <dbReference type="EMBL" id="RYN15517.1"/>
    </source>
</evidence>
<proteinExistence type="predicted"/>
<accession>A0AB37VXJ4</accession>
<dbReference type="Pfam" id="PF06985">
    <property type="entry name" value="HET"/>
    <property type="match status" value="1"/>
</dbReference>
<organism evidence="2 3">
    <name type="scientific">Alternaria tenuissima</name>
    <dbReference type="NCBI Taxonomy" id="119927"/>
    <lineage>
        <taxon>Eukaryota</taxon>
        <taxon>Fungi</taxon>
        <taxon>Dikarya</taxon>
        <taxon>Ascomycota</taxon>
        <taxon>Pezizomycotina</taxon>
        <taxon>Dothideomycetes</taxon>
        <taxon>Pleosporomycetidae</taxon>
        <taxon>Pleosporales</taxon>
        <taxon>Pleosporineae</taxon>
        <taxon>Pleosporaceae</taxon>
        <taxon>Alternaria</taxon>
        <taxon>Alternaria sect. Alternaria</taxon>
        <taxon>Alternaria alternata complex</taxon>
    </lineage>
</organism>
<dbReference type="Proteomes" id="UP000292340">
    <property type="component" value="Unassembled WGS sequence"/>
</dbReference>
<name>A0AB37VXJ4_9PLEO</name>
<dbReference type="PANTHER" id="PTHR33112:SF16">
    <property type="entry name" value="HETEROKARYON INCOMPATIBILITY DOMAIN-CONTAINING PROTEIN"/>
    <property type="match status" value="1"/>
</dbReference>
<reference evidence="2" key="1">
    <citation type="submission" date="2017-10" db="EMBL/GenBank/DDBJ databases">
        <authorList>
            <person name="Armitage A.D."/>
            <person name="Barbara D.J."/>
            <person name="Woodhall J.W."/>
            <person name="Sreenivasaprasad S."/>
            <person name="Lane C.R."/>
            <person name="Clarkson J.P."/>
            <person name="Harrison R.J."/>
        </authorList>
    </citation>
    <scope>NUCLEOTIDE SEQUENCE</scope>
    <source>
        <strain evidence="2">FERA 1164</strain>
    </source>
</reference>
<evidence type="ECO:0000313" key="3">
    <source>
        <dbReference type="Proteomes" id="UP000292340"/>
    </source>
</evidence>